<organism evidence="4 5">
    <name type="scientific">Giardia muris</name>
    <dbReference type="NCBI Taxonomy" id="5742"/>
    <lineage>
        <taxon>Eukaryota</taxon>
        <taxon>Metamonada</taxon>
        <taxon>Diplomonadida</taxon>
        <taxon>Hexamitidae</taxon>
        <taxon>Giardiinae</taxon>
        <taxon>Giardia</taxon>
    </lineage>
</organism>
<evidence type="ECO:0000313" key="5">
    <source>
        <dbReference type="Proteomes" id="UP000315496"/>
    </source>
</evidence>
<feature type="repeat" description="ANK" evidence="1">
    <location>
        <begin position="518"/>
        <end position="550"/>
    </location>
</feature>
<keyword evidence="1" id="KW-0040">ANK repeat</keyword>
<evidence type="ECO:0000256" key="3">
    <source>
        <dbReference type="SAM" id="MobiDB-lite"/>
    </source>
</evidence>
<evidence type="ECO:0000256" key="1">
    <source>
        <dbReference type="PROSITE-ProRule" id="PRU00023"/>
    </source>
</evidence>
<dbReference type="EMBL" id="VDLU01000003">
    <property type="protein sequence ID" value="TNJ27388.1"/>
    <property type="molecule type" value="Genomic_DNA"/>
</dbReference>
<dbReference type="AlphaFoldDB" id="A0A4Z1SUV8"/>
<dbReference type="Pfam" id="PF12796">
    <property type="entry name" value="Ank_2"/>
    <property type="match status" value="1"/>
</dbReference>
<proteinExistence type="predicted"/>
<comment type="caution">
    <text evidence="4">The sequence shown here is derived from an EMBL/GenBank/DDBJ whole genome shotgun (WGS) entry which is preliminary data.</text>
</comment>
<dbReference type="VEuPathDB" id="GiardiaDB:GMRT_11264"/>
<dbReference type="OrthoDB" id="21416at2759"/>
<feature type="compositionally biased region" description="Low complexity" evidence="3">
    <location>
        <begin position="238"/>
        <end position="250"/>
    </location>
</feature>
<evidence type="ECO:0000256" key="2">
    <source>
        <dbReference type="SAM" id="Coils"/>
    </source>
</evidence>
<dbReference type="InterPro" id="IPR036770">
    <property type="entry name" value="Ankyrin_rpt-contain_sf"/>
</dbReference>
<dbReference type="PANTHER" id="PTHR24120">
    <property type="entry name" value="GH07239P"/>
    <property type="match status" value="1"/>
</dbReference>
<gene>
    <name evidence="4" type="ORF">GMRT_11264</name>
</gene>
<feature type="repeat" description="ANK" evidence="1">
    <location>
        <begin position="125"/>
        <end position="149"/>
    </location>
</feature>
<feature type="coiled-coil region" evidence="2">
    <location>
        <begin position="281"/>
        <end position="315"/>
    </location>
</feature>
<name>A0A4Z1SUV8_GIAMU</name>
<protein>
    <submittedName>
        <fullName evidence="4">Ankyrin repeat protein 1</fullName>
    </submittedName>
</protein>
<dbReference type="PANTHER" id="PTHR24120:SF4">
    <property type="entry name" value="GH07239P"/>
    <property type="match status" value="1"/>
</dbReference>
<reference evidence="4 5" key="1">
    <citation type="submission" date="2019-05" db="EMBL/GenBank/DDBJ databases">
        <title>The compact genome of Giardia muris reveals important steps in the evolution of intestinal protozoan parasites.</title>
        <authorList>
            <person name="Xu F."/>
            <person name="Jimenez-Gonzalez A."/>
            <person name="Einarsson E."/>
            <person name="Astvaldsson A."/>
            <person name="Peirasmaki D."/>
            <person name="Eckmann L."/>
            <person name="Andersson J.O."/>
            <person name="Svard S.G."/>
            <person name="Jerlstrom-Hultqvist J."/>
        </authorList>
    </citation>
    <scope>NUCLEOTIDE SEQUENCE [LARGE SCALE GENOMIC DNA]</scope>
    <source>
        <strain evidence="4 5">Roberts-Thomson</strain>
    </source>
</reference>
<keyword evidence="5" id="KW-1185">Reference proteome</keyword>
<dbReference type="PROSITE" id="PS50088">
    <property type="entry name" value="ANK_REPEAT"/>
    <property type="match status" value="2"/>
</dbReference>
<sequence length="610" mass="65587">MNVTEWFAAITRDDETVVAAHASQFARAIDENGDSGLMQAAAANSERCAEILARLEAGMRNARGETAMEIAIKTHSIGCVKVLADLEGNLPLSNGELPLPAAIRFSVLEAVPLLASQYKFIRDAEGRTPLDLAAQLGSLAAIQTLVVTGQPYPQESIDSAMEYARAAGQLAAVKGIPSIVSRYFCSLNAQRLGGPPTGSASSLIGEMYNHSSLAMRTASEIAMAKAECSARMADESSKSGSSSLRSSSSSIDGDLVSTPGQEFVPMQQPVQVDLPRPTGPNQNADLELHSAQSKILALEAEMRSLRAQNESLRTQVMTPSGLGTSQLASTSTPQAFVSPHDRVATTFFNDMLLSTQAPTSVATPTRDGRQSSRSTSRSAYAHVRSHYGRDYMVSPSRVGGMKQAAIRECRALTRAISIQPTSRPAESDLILAVKSGDLPRARAFLVEQACEQDPQGRTALMHAIERNQTAIIRDLVLREAGIQDKVGITGMMLAARLNQPLTVASLISHEQRLQRTTDGWTALMIAASAGNIDCVDILAKYEAGLRNNEGTTALIEAIKNDKRRCAIYLWAYEGSIPDGDGTTPREWAIRFDRAIILAYMDRTPLIPFAP</sequence>
<feature type="region of interest" description="Disordered" evidence="3">
    <location>
        <begin position="232"/>
        <end position="260"/>
    </location>
</feature>
<accession>A0A4Z1SUV8</accession>
<keyword evidence="2" id="KW-0175">Coiled coil</keyword>
<dbReference type="SUPFAM" id="SSF48403">
    <property type="entry name" value="Ankyrin repeat"/>
    <property type="match status" value="1"/>
</dbReference>
<feature type="region of interest" description="Disordered" evidence="3">
    <location>
        <begin position="358"/>
        <end position="379"/>
    </location>
</feature>
<dbReference type="PROSITE" id="PS50297">
    <property type="entry name" value="ANK_REP_REGION"/>
    <property type="match status" value="1"/>
</dbReference>
<dbReference type="InterPro" id="IPR002110">
    <property type="entry name" value="Ankyrin_rpt"/>
</dbReference>
<evidence type="ECO:0000313" key="4">
    <source>
        <dbReference type="EMBL" id="TNJ27388.1"/>
    </source>
</evidence>
<dbReference type="Proteomes" id="UP000315496">
    <property type="component" value="Chromosome 3"/>
</dbReference>
<dbReference type="SMART" id="SM00248">
    <property type="entry name" value="ANK"/>
    <property type="match status" value="6"/>
</dbReference>
<dbReference type="Gene3D" id="1.25.40.20">
    <property type="entry name" value="Ankyrin repeat-containing domain"/>
    <property type="match status" value="2"/>
</dbReference>